<organism evidence="7 8">
    <name type="scientific">Quercus rubra</name>
    <name type="common">Northern red oak</name>
    <name type="synonym">Quercus borealis</name>
    <dbReference type="NCBI Taxonomy" id="3512"/>
    <lineage>
        <taxon>Eukaryota</taxon>
        <taxon>Viridiplantae</taxon>
        <taxon>Streptophyta</taxon>
        <taxon>Embryophyta</taxon>
        <taxon>Tracheophyta</taxon>
        <taxon>Spermatophyta</taxon>
        <taxon>Magnoliopsida</taxon>
        <taxon>eudicotyledons</taxon>
        <taxon>Gunneridae</taxon>
        <taxon>Pentapetalae</taxon>
        <taxon>rosids</taxon>
        <taxon>fabids</taxon>
        <taxon>Fagales</taxon>
        <taxon>Fagaceae</taxon>
        <taxon>Quercus</taxon>
    </lineage>
</organism>
<evidence type="ECO:0000259" key="6">
    <source>
        <dbReference type="Pfam" id="PF24925"/>
    </source>
</evidence>
<dbReference type="SUPFAM" id="SSF50630">
    <property type="entry name" value="Acid proteases"/>
    <property type="match status" value="1"/>
</dbReference>
<feature type="domain" description="Retropepsins" evidence="4">
    <location>
        <begin position="898"/>
        <end position="984"/>
    </location>
</feature>
<accession>A0AAN7G708</accession>
<dbReference type="Pfam" id="PF24496">
    <property type="entry name" value="DUF7588"/>
    <property type="match status" value="1"/>
</dbReference>
<dbReference type="InterPro" id="IPR018061">
    <property type="entry name" value="Retropepsins"/>
</dbReference>
<dbReference type="Pfam" id="PF24925">
    <property type="entry name" value="DUF7746"/>
    <property type="match status" value="1"/>
</dbReference>
<evidence type="ECO:0000259" key="5">
    <source>
        <dbReference type="Pfam" id="PF24496"/>
    </source>
</evidence>
<evidence type="ECO:0000256" key="3">
    <source>
        <dbReference type="SAM" id="MobiDB-lite"/>
    </source>
</evidence>
<dbReference type="Proteomes" id="UP001324115">
    <property type="component" value="Unassembled WGS sequence"/>
</dbReference>
<evidence type="ECO:0000313" key="8">
    <source>
        <dbReference type="Proteomes" id="UP001324115"/>
    </source>
</evidence>
<comment type="caution">
    <text evidence="7">The sequence shown here is derived from an EMBL/GenBank/DDBJ whole genome shotgun (WGS) entry which is preliminary data.</text>
</comment>
<dbReference type="InterPro" id="IPR056010">
    <property type="entry name" value="DUF7588"/>
</dbReference>
<dbReference type="InterPro" id="IPR056648">
    <property type="entry name" value="DUF7746"/>
</dbReference>
<evidence type="ECO:0008006" key="9">
    <source>
        <dbReference type="Google" id="ProtNLM"/>
    </source>
</evidence>
<feature type="coiled-coil region" evidence="2">
    <location>
        <begin position="801"/>
        <end position="856"/>
    </location>
</feature>
<feature type="region of interest" description="Disordered" evidence="3">
    <location>
        <begin position="590"/>
        <end position="615"/>
    </location>
</feature>
<feature type="compositionally biased region" description="Basic and acidic residues" evidence="3">
    <location>
        <begin position="312"/>
        <end position="321"/>
    </location>
</feature>
<reference evidence="7 8" key="1">
    <citation type="journal article" date="2023" name="G3 (Bethesda)">
        <title>A haplotype-resolved chromosome-scale genome for Quercus rubra L. provides insights into the genetics of adaptive traits for red oak species.</title>
        <authorList>
            <person name="Kapoor B."/>
            <person name="Jenkins J."/>
            <person name="Schmutz J."/>
            <person name="Zhebentyayeva T."/>
            <person name="Kuelheim C."/>
            <person name="Coggeshall M."/>
            <person name="Heim C."/>
            <person name="Lasky J.R."/>
            <person name="Leites L."/>
            <person name="Islam-Faridi N."/>
            <person name="Romero-Severson J."/>
            <person name="DeLeo V.L."/>
            <person name="Lucas S.M."/>
            <person name="Lazic D."/>
            <person name="Gailing O."/>
            <person name="Carlson J."/>
            <person name="Staton M."/>
        </authorList>
    </citation>
    <scope>NUCLEOTIDE SEQUENCE [LARGE SCALE GENOMIC DNA]</scope>
    <source>
        <strain evidence="7">Pseudo-F2</strain>
    </source>
</reference>
<evidence type="ECO:0000256" key="2">
    <source>
        <dbReference type="SAM" id="Coils"/>
    </source>
</evidence>
<feature type="compositionally biased region" description="Polar residues" evidence="3">
    <location>
        <begin position="361"/>
        <end position="372"/>
    </location>
</feature>
<feature type="compositionally biased region" description="Polar residues" evidence="3">
    <location>
        <begin position="592"/>
        <end position="603"/>
    </location>
</feature>
<evidence type="ECO:0000313" key="7">
    <source>
        <dbReference type="EMBL" id="KAK4603424.1"/>
    </source>
</evidence>
<protein>
    <recommendedName>
        <fullName evidence="9">Peptidase A2 domain-containing protein</fullName>
    </recommendedName>
</protein>
<feature type="domain" description="DUF7588" evidence="5">
    <location>
        <begin position="426"/>
        <end position="483"/>
    </location>
</feature>
<dbReference type="Pfam" id="PF01107">
    <property type="entry name" value="MP"/>
    <property type="match status" value="1"/>
</dbReference>
<gene>
    <name evidence="7" type="ORF">RGQ29_012091</name>
</gene>
<keyword evidence="8" id="KW-1185">Reference proteome</keyword>
<keyword evidence="2" id="KW-0175">Coiled coil</keyword>
<dbReference type="InterPro" id="IPR051596">
    <property type="entry name" value="Caulimoviridae_Movement"/>
</dbReference>
<dbReference type="PANTHER" id="PTHR47599:SF4">
    <property type="entry name" value="POLYPROTEIN"/>
    <property type="match status" value="1"/>
</dbReference>
<feature type="region of interest" description="Disordered" evidence="3">
    <location>
        <begin position="1723"/>
        <end position="1765"/>
    </location>
</feature>
<evidence type="ECO:0000259" key="4">
    <source>
        <dbReference type="Pfam" id="PF00077"/>
    </source>
</evidence>
<dbReference type="EMBL" id="JAXUIC010000002">
    <property type="protein sequence ID" value="KAK4603424.1"/>
    <property type="molecule type" value="Genomic_DNA"/>
</dbReference>
<name>A0AAN7G708_QUERU</name>
<feature type="compositionally biased region" description="Polar residues" evidence="3">
    <location>
        <begin position="1723"/>
        <end position="1741"/>
    </location>
</feature>
<evidence type="ECO:0000256" key="1">
    <source>
        <dbReference type="ARBA" id="ARBA00022801"/>
    </source>
</evidence>
<dbReference type="InterPro" id="IPR021109">
    <property type="entry name" value="Peptidase_aspartic_dom_sf"/>
</dbReference>
<proteinExistence type="predicted"/>
<sequence>MNRIFRSNSSTSSRCSQPTSIPDIPADVGAINSETYELSDLDLDIGDWNIPKVATSQFYKSSWSLKTAFKTDYHVKTIEQVYGINKEYETCYLLSPSAIQKHKNKGHNFLHIGLVQVGVKPLTRRGLNSSILMALRDACHIRFDDSLLGTIETSLSNGPIHFNCFPDFSIFLHDNTVIKALTLNIKTHGTLMTQGTSQIALIYRVYYKCMRTNMNVGALDRRQKGETTLIQTTDPTAKIRIPRTLKWSEITFPANWTLENENHTLQIQNPAQNPDLEFVQQLSDGTVRLSFDRSRLSTPLDYECRQPLDTSRFRSPADLHQPHRQSPIYLRDRPASQCSSTRPKGSPFPTSRRDLGVQLQGVRTNSQLTTPCYTAKQDSIVDEEDDREQSPPSPSGTDMEQPPDQQEESLNIMVLTKEFSPDLEELGKEFSSEENRAKREAYKANYTRDQKEKVFDAWTAFMREISRNVPFFIYFERYFGQHKQFCVLTKAWTIEGPNATKEVVRSNHPPLEAITFDHCKKEIIASPFKATTDRHQPVDKPGNSSKPIQALEKPLVKLPTTRHTSLNYPKDKTALEIVAQKLEELVKKEPATPSTNVLNIQTPSSSSSQASDQEFEQLETQFQDLEVKRLYHPDPTSSTKNWYPKPSPPDLRYEERNVSNQFSVSSGRLYEWNIDGLSEQEILNKIQHMTMVANNYLDEGRPHREVIEMMALGFTGKLQQWWNNCLTEVSKEDIKYAIQKDEEENPIINEIEQGFPDGVNTLIYTIMKHFIGKPSNITARIYEQLSNLRCKTLGDYKWFTQSKKEVTVNDLQKEIKETRSEVRTLKQEFTILRVDYDLLNRRIQLLENTSHQSNEEGPSDEEVDQTVNPTADIIQEPSKDLFLETISRVNFHKWHSKVKIIINKDFEFEVLALIDSGADLNCIQEGIIPSRYFKKSKERLTSTSGERMQIDFSIPQAEVCQGGISFMTKFVLVKNMTDRVILGNPFLCLLYPFISDNEGITAHPFGQFVKFKFVRSPEPWEVSSLQKASISKTLSTLTAYKQDQNLVSAKTIDYPFNSNQSSSCIHHENICISASISFKRKNIFNSHLKILKLSWQEKDKAIFNTTSKWTMTSSAGKKGKGKVPARDYLQDKRLPAGQSFVKHEGASSTSHRGATSLQIMYPEMVTYSSGFMAITLEKVRKKALQFSGGIYTELPPTTKFILDNLQRAFIQKHQNLFQRTLKALELHLVELEAGNMILTSQLFGKEDIHSMDKTTIMSTDYARLSLKTQNQLRSAIANLPSDIQMRIFRSKAMTESCDQWFRHFEIMVTITTHLPVLGEEADAIDTASILATWNQYFGSSHRVYEKQHPFPGLIVNYEDGADDEDRDPSWLSRIFEFGFLRLIKLTNHVQISQFPQIIQQVVRKIKSPFVTIRCWSTLPQWDGNNWMSVQPSHHLVLIDGYTHNGPWYDGDSYLSYSDPLALVECWTNYFNNELRDVTSELWENYHFVGNTGRITEKSAQIENIYSKGDPSIVLYHKFIITSFISSKEWGQHPSLLRILRNYRSPSGSVLHYSYYDYMDAFEKVLFFQNQNFNHSWFLMFGKDFNSQTPSWFLKWWEMFGSIPLIFPEPLQDALRYFDSRCSSSKHRSQFPIILVFTQRYKIHWISMWKYTINSNLLDREFSVKWWDSLKIEKIINQVYKDYPPPVQKPIALRTRSQSSLDSVQITGKSSKELKELAQQLIAHSQQLESEEQISPTASEGSVNHDPANPFQDSQDPYSGYDLDNV</sequence>
<dbReference type="CDD" id="cd00303">
    <property type="entry name" value="retropepsin_like"/>
    <property type="match status" value="1"/>
</dbReference>
<dbReference type="InterPro" id="IPR028919">
    <property type="entry name" value="Viral_movement"/>
</dbReference>
<dbReference type="GO" id="GO:0016787">
    <property type="term" value="F:hydrolase activity"/>
    <property type="evidence" value="ECO:0007669"/>
    <property type="project" value="UniProtKB-KW"/>
</dbReference>
<feature type="region of interest" description="Disordered" evidence="3">
    <location>
        <begin position="312"/>
        <end position="405"/>
    </location>
</feature>
<dbReference type="Pfam" id="PF00077">
    <property type="entry name" value="RVP"/>
    <property type="match status" value="1"/>
</dbReference>
<keyword evidence="1" id="KW-0378">Hydrolase</keyword>
<feature type="domain" description="DUF7746" evidence="6">
    <location>
        <begin position="666"/>
        <end position="745"/>
    </location>
</feature>
<dbReference type="PANTHER" id="PTHR47599">
    <property type="entry name" value="CELL-TO-CELL MOVEMENT PROTEIN"/>
    <property type="match status" value="1"/>
</dbReference>